<sequence>PRARGADAGSHRPYPGEGARAMAGLGHGAGEQELSQRLRRLYPAVNQAETPLPLLDPRTSTTHGLSQGTLNEGVTWVINH</sequence>
<name>A0A8C0GCL2_CHEAB</name>
<evidence type="ECO:0000313" key="2">
    <source>
        <dbReference type="Ensembl" id="ENSCABP00000005292.1"/>
    </source>
</evidence>
<keyword evidence="3" id="KW-1185">Reference proteome</keyword>
<dbReference type="AlphaFoldDB" id="A0A8C0GCL2"/>
<dbReference type="Proteomes" id="UP000694404">
    <property type="component" value="Unplaced"/>
</dbReference>
<dbReference type="Ensembl" id="ENSCABT00000005755.1">
    <property type="protein sequence ID" value="ENSCABP00000005292.1"/>
    <property type="gene ID" value="ENSCABG00000003986.1"/>
</dbReference>
<reference evidence="2" key="1">
    <citation type="submission" date="2025-08" db="UniProtKB">
        <authorList>
            <consortium name="Ensembl"/>
        </authorList>
    </citation>
    <scope>IDENTIFICATION</scope>
</reference>
<proteinExistence type="predicted"/>
<feature type="region of interest" description="Disordered" evidence="1">
    <location>
        <begin position="1"/>
        <end position="34"/>
    </location>
</feature>
<reference evidence="2" key="2">
    <citation type="submission" date="2025-09" db="UniProtKB">
        <authorList>
            <consortium name="Ensembl"/>
        </authorList>
    </citation>
    <scope>IDENTIFICATION</scope>
</reference>
<evidence type="ECO:0000313" key="3">
    <source>
        <dbReference type="Proteomes" id="UP000694404"/>
    </source>
</evidence>
<protein>
    <submittedName>
        <fullName evidence="2">Uncharacterized protein</fullName>
    </submittedName>
</protein>
<evidence type="ECO:0000256" key="1">
    <source>
        <dbReference type="SAM" id="MobiDB-lite"/>
    </source>
</evidence>
<accession>A0A8C0GCL2</accession>
<organism evidence="2 3">
    <name type="scientific">Chelonoidis abingdonii</name>
    <name type="common">Abingdon island giant tortoise</name>
    <name type="synonym">Testudo abingdonii</name>
    <dbReference type="NCBI Taxonomy" id="106734"/>
    <lineage>
        <taxon>Eukaryota</taxon>
        <taxon>Metazoa</taxon>
        <taxon>Chordata</taxon>
        <taxon>Craniata</taxon>
        <taxon>Vertebrata</taxon>
        <taxon>Euteleostomi</taxon>
        <taxon>Archelosauria</taxon>
        <taxon>Testudinata</taxon>
        <taxon>Testudines</taxon>
        <taxon>Cryptodira</taxon>
        <taxon>Durocryptodira</taxon>
        <taxon>Testudinoidea</taxon>
        <taxon>Testudinidae</taxon>
        <taxon>Chelonoidis</taxon>
    </lineage>
</organism>